<keyword evidence="1" id="KW-1133">Transmembrane helix</keyword>
<sequence>MLLSGELFADNAARGRVTPPIQVRATARPASERPTDTDQNVELQAAPGRASAWLDSVIARLLSASDERGRIAHAVRVFLAFGIKEAWVCLFGGLMVALLIGTHMWYPAHAALPRYDALTIAAVVIQIALIALRLETWDEVAVIALFHVAGTCMELFKTAVGSWVYPEFSYLRIGGVPLFSGFMYASVGSYITRACRGFNLRFSHHPPFVATAALSAGIYANFFLHHYLPDCRYLLMGAAVILFRRCWVYFVIGKAVHRMPFLLAFVLISGFIWLAENVGTYSRAWLYPSQINGWAMVSVAKWGSWFMLTIMSYVMVTLVDRPRGIAEAPVGAVRIG</sequence>
<feature type="transmembrane region" description="Helical" evidence="1">
    <location>
        <begin position="259"/>
        <end position="275"/>
    </location>
</feature>
<feature type="transmembrane region" description="Helical" evidence="1">
    <location>
        <begin position="86"/>
        <end position="106"/>
    </location>
</feature>
<keyword evidence="1" id="KW-0812">Transmembrane</keyword>
<gene>
    <name evidence="2" type="ORF">C0Z18_16535</name>
</gene>
<comment type="caution">
    <text evidence="2">The sequence shown here is derived from an EMBL/GenBank/DDBJ whole genome shotgun (WGS) entry which is preliminary data.</text>
</comment>
<feature type="transmembrane region" description="Helical" evidence="1">
    <location>
        <begin position="233"/>
        <end position="252"/>
    </location>
</feature>
<dbReference type="EMBL" id="PNYA01000014">
    <property type="protein sequence ID" value="PMS18614.1"/>
    <property type="molecule type" value="Genomic_DNA"/>
</dbReference>
<evidence type="ECO:0000256" key="1">
    <source>
        <dbReference type="SAM" id="Phobius"/>
    </source>
</evidence>
<dbReference type="Proteomes" id="UP000235616">
    <property type="component" value="Unassembled WGS sequence"/>
</dbReference>
<accession>A0A2N7VN77</accession>
<protein>
    <submittedName>
        <fullName evidence="2">DUF817 domain-containing protein</fullName>
    </submittedName>
</protein>
<feature type="transmembrane region" description="Helical" evidence="1">
    <location>
        <begin position="139"/>
        <end position="156"/>
    </location>
</feature>
<keyword evidence="1" id="KW-0472">Membrane</keyword>
<reference evidence="2 3" key="1">
    <citation type="submission" date="2018-01" db="EMBL/GenBank/DDBJ databases">
        <title>Whole genome analyses suggest that Burkholderia sensu lato contains two further novel genera in the rhizoxinica-symbiotica group Mycetohabitans gen. nov., and Trinickia gen. nov.: implications for the evolution of diazotrophy and nodulation in the Burkholderiaceae.</title>
        <authorList>
            <person name="Estrada-de los Santos P."/>
            <person name="Palmer M."/>
            <person name="Chavez-Ramirez B."/>
            <person name="Beukes C."/>
            <person name="Steenkamp E.T."/>
            <person name="Hirsch A.M."/>
            <person name="Manyaka P."/>
            <person name="Maluk M."/>
            <person name="Lafos M."/>
            <person name="Crook M."/>
            <person name="Gross E."/>
            <person name="Simon M.F."/>
            <person name="Bueno dos Reis Junior F."/>
            <person name="Poole P.S."/>
            <person name="Venter S.N."/>
            <person name="James E.K."/>
        </authorList>
    </citation>
    <scope>NUCLEOTIDE SEQUENCE [LARGE SCALE GENOMIC DNA]</scope>
    <source>
        <strain evidence="2 3">GIMN1.004</strain>
    </source>
</reference>
<dbReference type="Pfam" id="PF05675">
    <property type="entry name" value="DUF817"/>
    <property type="match status" value="1"/>
</dbReference>
<evidence type="ECO:0000313" key="3">
    <source>
        <dbReference type="Proteomes" id="UP000235616"/>
    </source>
</evidence>
<feature type="transmembrane region" description="Helical" evidence="1">
    <location>
        <begin position="168"/>
        <end position="187"/>
    </location>
</feature>
<keyword evidence="3" id="KW-1185">Reference proteome</keyword>
<organism evidence="2 3">
    <name type="scientific">Trinickia dabaoshanensis</name>
    <dbReference type="NCBI Taxonomy" id="564714"/>
    <lineage>
        <taxon>Bacteria</taxon>
        <taxon>Pseudomonadati</taxon>
        <taxon>Pseudomonadota</taxon>
        <taxon>Betaproteobacteria</taxon>
        <taxon>Burkholderiales</taxon>
        <taxon>Burkholderiaceae</taxon>
        <taxon>Trinickia</taxon>
    </lineage>
</organism>
<feature type="transmembrane region" description="Helical" evidence="1">
    <location>
        <begin position="208"/>
        <end position="227"/>
    </location>
</feature>
<feature type="transmembrane region" description="Helical" evidence="1">
    <location>
        <begin position="112"/>
        <end position="132"/>
    </location>
</feature>
<evidence type="ECO:0000313" key="2">
    <source>
        <dbReference type="EMBL" id="PMS18614.1"/>
    </source>
</evidence>
<dbReference type="OrthoDB" id="1550598at2"/>
<name>A0A2N7VN77_9BURK</name>
<proteinExistence type="predicted"/>
<dbReference type="AlphaFoldDB" id="A0A2N7VN77"/>
<dbReference type="InterPro" id="IPR008535">
    <property type="entry name" value="DUF817"/>
</dbReference>
<feature type="transmembrane region" description="Helical" evidence="1">
    <location>
        <begin position="295"/>
        <end position="316"/>
    </location>
</feature>